<feature type="non-terminal residue" evidence="2">
    <location>
        <position position="262"/>
    </location>
</feature>
<sequence>MSIENLIDRYIEAITPAGYGYLAALATTIVFAVVWRIATTPRRPAVTEPISATELAFLRSDIAPVVASLATLRASGRVTANGRVDRAALFPETDPFVGRVLDRVAADPEHTVPGLYAASSDDLAALEEQLSRRGLVRTSAERARMRWGTAPSIVAMAVGIGYGVYLATQLSPHHADYAVTLVAIAIATVLYGVLVLPHLLAVDRLTRAGRRLLADQQEKLAYLEPAKQPAFDTYGPTAVALSVALFGTGALWAIDSDYSTSV</sequence>
<dbReference type="RefSeq" id="WP_368574563.1">
    <property type="nucleotide sequence ID" value="NZ_JBDLOU010000126.1"/>
</dbReference>
<evidence type="ECO:0000313" key="3">
    <source>
        <dbReference type="Proteomes" id="UP001558474"/>
    </source>
</evidence>
<organism evidence="2 3">
    <name type="scientific">Mycolicibacterium porcinum</name>
    <dbReference type="NCBI Taxonomy" id="39693"/>
    <lineage>
        <taxon>Bacteria</taxon>
        <taxon>Bacillati</taxon>
        <taxon>Actinomycetota</taxon>
        <taxon>Actinomycetes</taxon>
        <taxon>Mycobacteriales</taxon>
        <taxon>Mycobacteriaceae</taxon>
        <taxon>Mycolicibacterium</taxon>
    </lineage>
</organism>
<keyword evidence="1" id="KW-0812">Transmembrane</keyword>
<feature type="transmembrane region" description="Helical" evidence="1">
    <location>
        <begin position="147"/>
        <end position="165"/>
    </location>
</feature>
<proteinExistence type="predicted"/>
<dbReference type="InterPro" id="IPR026467">
    <property type="entry name" value="Ser/Gly_Cys_C_dom"/>
</dbReference>
<evidence type="ECO:0000256" key="1">
    <source>
        <dbReference type="SAM" id="Phobius"/>
    </source>
</evidence>
<name>A0ABV3VRQ0_9MYCO</name>
<comment type="caution">
    <text evidence="2">The sequence shown here is derived from an EMBL/GenBank/DDBJ whole genome shotgun (WGS) entry which is preliminary data.</text>
</comment>
<dbReference type="EMBL" id="JBDLOU010000126">
    <property type="protein sequence ID" value="MEX3742946.1"/>
    <property type="molecule type" value="Genomic_DNA"/>
</dbReference>
<reference evidence="2 3" key="1">
    <citation type="submission" date="2024-04" db="EMBL/GenBank/DDBJ databases">
        <title>Genomic Markers of Mycobacteria.</title>
        <authorList>
            <person name="Soliman M.S."/>
            <person name="Elkholy A."/>
            <person name="Soliman N.S."/>
            <person name="Abbas A."/>
            <person name="Khayrat S."/>
            <person name="Shawky S."/>
        </authorList>
    </citation>
    <scope>NUCLEOTIDE SEQUENCE [LARGE SCALE GENOMIC DNA]</scope>
    <source>
        <strain evidence="2 3">Egy-CU-AM5</strain>
    </source>
</reference>
<keyword evidence="1" id="KW-0472">Membrane</keyword>
<feature type="transmembrane region" description="Helical" evidence="1">
    <location>
        <begin position="177"/>
        <end position="202"/>
    </location>
</feature>
<gene>
    <name evidence="2" type="ORF">ABFW12_32360</name>
</gene>
<feature type="transmembrane region" description="Helical" evidence="1">
    <location>
        <begin position="20"/>
        <end position="38"/>
    </location>
</feature>
<keyword evidence="3" id="KW-1185">Reference proteome</keyword>
<evidence type="ECO:0000313" key="2">
    <source>
        <dbReference type="EMBL" id="MEX3742946.1"/>
    </source>
</evidence>
<dbReference type="NCBIfam" id="TIGR04222">
    <property type="entry name" value="near_uncomplex"/>
    <property type="match status" value="1"/>
</dbReference>
<keyword evidence="1" id="KW-1133">Transmembrane helix</keyword>
<accession>A0ABV3VRQ0</accession>
<dbReference type="Proteomes" id="UP001558474">
    <property type="component" value="Unassembled WGS sequence"/>
</dbReference>
<protein>
    <submittedName>
        <fullName evidence="2">TIGR04222 domain-containing membrane protein</fullName>
    </submittedName>
</protein>